<protein>
    <submittedName>
        <fullName evidence="1">SRPBCC family protein</fullName>
    </submittedName>
</protein>
<dbReference type="RefSeq" id="WP_345204188.1">
    <property type="nucleotide sequence ID" value="NZ_BAABGM010000010.1"/>
</dbReference>
<sequence>MPTDTATSTVVVDAPLDEVLATIRAIEALPQWVSDIKEAEVLTADADGMPLTARFAAATAVGTDRYTLAYEHADDGMSWHLVEGRLQTGQDATYTLRPVDDDHTEVTFTLTISHNLPLPGFIRNRTIKGLVTNNTGGLRKHLAH</sequence>
<name>A0ABP8KBH3_9MICO</name>
<keyword evidence="2" id="KW-1185">Reference proteome</keyword>
<proteinExistence type="predicted"/>
<dbReference type="InterPro" id="IPR023393">
    <property type="entry name" value="START-like_dom_sf"/>
</dbReference>
<accession>A0ABP8KBH3</accession>
<gene>
    <name evidence="1" type="ORF">GCM10023168_14970</name>
</gene>
<organism evidence="1 2">
    <name type="scientific">Fodinibacter luteus</name>
    <dbReference type="NCBI Taxonomy" id="552064"/>
    <lineage>
        <taxon>Bacteria</taxon>
        <taxon>Bacillati</taxon>
        <taxon>Actinomycetota</taxon>
        <taxon>Actinomycetes</taxon>
        <taxon>Micrococcales</taxon>
        <taxon>Intrasporangiaceae</taxon>
        <taxon>Fodinibacter (ex Wang et al. 2009)</taxon>
    </lineage>
</organism>
<dbReference type="EMBL" id="BAABGM010000010">
    <property type="protein sequence ID" value="GAA4403436.1"/>
    <property type="molecule type" value="Genomic_DNA"/>
</dbReference>
<comment type="caution">
    <text evidence="1">The sequence shown here is derived from an EMBL/GenBank/DDBJ whole genome shotgun (WGS) entry which is preliminary data.</text>
</comment>
<dbReference type="Proteomes" id="UP001500945">
    <property type="component" value="Unassembled WGS sequence"/>
</dbReference>
<evidence type="ECO:0000313" key="1">
    <source>
        <dbReference type="EMBL" id="GAA4403436.1"/>
    </source>
</evidence>
<dbReference type="Gene3D" id="3.30.530.20">
    <property type="match status" value="1"/>
</dbReference>
<dbReference type="SUPFAM" id="SSF55961">
    <property type="entry name" value="Bet v1-like"/>
    <property type="match status" value="1"/>
</dbReference>
<dbReference type="InterPro" id="IPR019587">
    <property type="entry name" value="Polyketide_cyclase/dehydratase"/>
</dbReference>
<evidence type="ECO:0000313" key="2">
    <source>
        <dbReference type="Proteomes" id="UP001500945"/>
    </source>
</evidence>
<dbReference type="Pfam" id="PF10604">
    <property type="entry name" value="Polyketide_cyc2"/>
    <property type="match status" value="1"/>
</dbReference>
<reference evidence="2" key="1">
    <citation type="journal article" date="2019" name="Int. J. Syst. Evol. Microbiol.">
        <title>The Global Catalogue of Microorganisms (GCM) 10K type strain sequencing project: providing services to taxonomists for standard genome sequencing and annotation.</title>
        <authorList>
            <consortium name="The Broad Institute Genomics Platform"/>
            <consortium name="The Broad Institute Genome Sequencing Center for Infectious Disease"/>
            <person name="Wu L."/>
            <person name="Ma J."/>
        </authorList>
    </citation>
    <scope>NUCLEOTIDE SEQUENCE [LARGE SCALE GENOMIC DNA]</scope>
    <source>
        <strain evidence="2">JCM 17809</strain>
    </source>
</reference>
<dbReference type="PANTHER" id="PTHR39683">
    <property type="entry name" value="CONSERVED PROTEIN TB16.3"/>
    <property type="match status" value="1"/>
</dbReference>
<dbReference type="PANTHER" id="PTHR39683:SF4">
    <property type="entry name" value="COENZYME Q-BINDING PROTEIN COQ10 START DOMAIN-CONTAINING PROTEIN"/>
    <property type="match status" value="1"/>
</dbReference>